<dbReference type="PANTHER" id="PTHR23517">
    <property type="entry name" value="RESISTANCE PROTEIN MDTM, PUTATIVE-RELATED-RELATED"/>
    <property type="match status" value="1"/>
</dbReference>
<feature type="transmembrane region" description="Helical" evidence="7">
    <location>
        <begin position="12"/>
        <end position="35"/>
    </location>
</feature>
<evidence type="ECO:0000256" key="7">
    <source>
        <dbReference type="SAM" id="Phobius"/>
    </source>
</evidence>
<organism evidence="9">
    <name type="scientific">freshwater metagenome</name>
    <dbReference type="NCBI Taxonomy" id="449393"/>
    <lineage>
        <taxon>unclassified sequences</taxon>
        <taxon>metagenomes</taxon>
        <taxon>ecological metagenomes</taxon>
    </lineage>
</organism>
<dbReference type="Pfam" id="PF07690">
    <property type="entry name" value="MFS_1"/>
    <property type="match status" value="1"/>
</dbReference>
<feature type="transmembrane region" description="Helical" evidence="7">
    <location>
        <begin position="161"/>
        <end position="185"/>
    </location>
</feature>
<dbReference type="EMBL" id="CAEZWA010000001">
    <property type="protein sequence ID" value="CAB4636871.1"/>
    <property type="molecule type" value="Genomic_DNA"/>
</dbReference>
<feature type="transmembrane region" description="Helical" evidence="7">
    <location>
        <begin position="213"/>
        <end position="239"/>
    </location>
</feature>
<reference evidence="9" key="1">
    <citation type="submission" date="2020-05" db="EMBL/GenBank/DDBJ databases">
        <authorList>
            <person name="Chiriac C."/>
            <person name="Salcher M."/>
            <person name="Ghai R."/>
            <person name="Kavagutti S V."/>
        </authorList>
    </citation>
    <scope>NUCLEOTIDE SEQUENCE</scope>
</reference>
<dbReference type="SUPFAM" id="SSF103473">
    <property type="entry name" value="MFS general substrate transporter"/>
    <property type="match status" value="1"/>
</dbReference>
<feature type="transmembrane region" description="Helical" evidence="7">
    <location>
        <begin position="47"/>
        <end position="67"/>
    </location>
</feature>
<dbReference type="InterPro" id="IPR036259">
    <property type="entry name" value="MFS_trans_sf"/>
</dbReference>
<evidence type="ECO:0000259" key="8">
    <source>
        <dbReference type="PROSITE" id="PS50850"/>
    </source>
</evidence>
<feature type="transmembrane region" description="Helical" evidence="7">
    <location>
        <begin position="137"/>
        <end position="155"/>
    </location>
</feature>
<sequence length="392" mass="40632">MSKEKSPYNLKALAFPVYLPSILFAIAEGSLIPVIPAIAEKFGADLATAAIIVGLLMFGTLAMDLPAARFVNRFGERNSMITASLAAAAGMFFAVFAQNIIVLGIGVFIVGGSHAVFGLARHGYITETVPFSHRARALSILGGIFRFGGFLGPLLSAGLILIAGIQAVLIAVTVLCLLSALMLLLMKAEKMANTPPNSGGGVWLITKREKTKLLNLGTASAILAFARTARTIGLPLWALHINLDVSQAALIIGLAGALDFGLFYVGGKVIDLKGRIWAGVPTLVATGIGLMLIGTSTDAVSFFVVAVLLALANTVGAGLVMVIGADLAPADARNEFLAAYRLMLDGGVALAAPTLSIGTVLVGLSGGLAFIGAVSVFGGWMMYRYLPKHGIH</sequence>
<feature type="transmembrane region" description="Helical" evidence="7">
    <location>
        <begin position="103"/>
        <end position="125"/>
    </location>
</feature>
<dbReference type="InterPro" id="IPR050171">
    <property type="entry name" value="MFS_Transporters"/>
</dbReference>
<comment type="subcellular location">
    <subcellularLocation>
        <location evidence="1">Cell membrane</location>
        <topology evidence="1">Multi-pass membrane protein</topology>
    </subcellularLocation>
</comment>
<dbReference type="Gene3D" id="1.20.1250.20">
    <property type="entry name" value="MFS general substrate transporter like domains"/>
    <property type="match status" value="2"/>
</dbReference>
<keyword evidence="4 7" id="KW-0812">Transmembrane</keyword>
<feature type="domain" description="Major facilitator superfamily (MFS) profile" evidence="8">
    <location>
        <begin position="13"/>
        <end position="390"/>
    </location>
</feature>
<feature type="transmembrane region" description="Helical" evidence="7">
    <location>
        <begin position="361"/>
        <end position="383"/>
    </location>
</feature>
<gene>
    <name evidence="9" type="ORF">UFOPK1561_00556</name>
    <name evidence="10" type="ORF">UFOPK2044_00693</name>
    <name evidence="11" type="ORF">UFOPK2165_00010</name>
</gene>
<dbReference type="InterPro" id="IPR011701">
    <property type="entry name" value="MFS"/>
</dbReference>
<name>A0A6J6CVV7_9ZZZZ</name>
<evidence type="ECO:0000256" key="5">
    <source>
        <dbReference type="ARBA" id="ARBA00022989"/>
    </source>
</evidence>
<feature type="transmembrane region" description="Helical" evidence="7">
    <location>
        <begin position="79"/>
        <end position="97"/>
    </location>
</feature>
<feature type="transmembrane region" description="Helical" evidence="7">
    <location>
        <begin position="300"/>
        <end position="324"/>
    </location>
</feature>
<evidence type="ECO:0000313" key="10">
    <source>
        <dbReference type="EMBL" id="CAB4636398.1"/>
    </source>
</evidence>
<protein>
    <submittedName>
        <fullName evidence="9">Unannotated protein</fullName>
    </submittedName>
</protein>
<keyword evidence="6 7" id="KW-0472">Membrane</keyword>
<dbReference type="InterPro" id="IPR020846">
    <property type="entry name" value="MFS_dom"/>
</dbReference>
<proteinExistence type="predicted"/>
<dbReference type="EMBL" id="CAEZSZ010000053">
    <property type="protein sequence ID" value="CAB4555224.1"/>
    <property type="molecule type" value="Genomic_DNA"/>
</dbReference>
<evidence type="ECO:0000256" key="1">
    <source>
        <dbReference type="ARBA" id="ARBA00004651"/>
    </source>
</evidence>
<dbReference type="GO" id="GO:0005886">
    <property type="term" value="C:plasma membrane"/>
    <property type="evidence" value="ECO:0007669"/>
    <property type="project" value="UniProtKB-SubCell"/>
</dbReference>
<evidence type="ECO:0000313" key="11">
    <source>
        <dbReference type="EMBL" id="CAB4636871.1"/>
    </source>
</evidence>
<dbReference type="PANTHER" id="PTHR23517:SF3">
    <property type="entry name" value="INTEGRAL MEMBRANE TRANSPORT PROTEIN"/>
    <property type="match status" value="1"/>
</dbReference>
<dbReference type="AlphaFoldDB" id="A0A6J6CVV7"/>
<feature type="transmembrane region" description="Helical" evidence="7">
    <location>
        <begin position="245"/>
        <end position="264"/>
    </location>
</feature>
<dbReference type="EMBL" id="CAEZVO010000096">
    <property type="protein sequence ID" value="CAB4636398.1"/>
    <property type="molecule type" value="Genomic_DNA"/>
</dbReference>
<dbReference type="PROSITE" id="PS50850">
    <property type="entry name" value="MFS"/>
    <property type="match status" value="1"/>
</dbReference>
<feature type="transmembrane region" description="Helical" evidence="7">
    <location>
        <begin position="276"/>
        <end position="294"/>
    </location>
</feature>
<evidence type="ECO:0000256" key="3">
    <source>
        <dbReference type="ARBA" id="ARBA00022475"/>
    </source>
</evidence>
<evidence type="ECO:0000313" key="9">
    <source>
        <dbReference type="EMBL" id="CAB4555224.1"/>
    </source>
</evidence>
<evidence type="ECO:0000256" key="2">
    <source>
        <dbReference type="ARBA" id="ARBA00022448"/>
    </source>
</evidence>
<keyword evidence="3" id="KW-1003">Cell membrane</keyword>
<dbReference type="GO" id="GO:0022857">
    <property type="term" value="F:transmembrane transporter activity"/>
    <property type="evidence" value="ECO:0007669"/>
    <property type="project" value="InterPro"/>
</dbReference>
<evidence type="ECO:0000256" key="4">
    <source>
        <dbReference type="ARBA" id="ARBA00022692"/>
    </source>
</evidence>
<evidence type="ECO:0000256" key="6">
    <source>
        <dbReference type="ARBA" id="ARBA00023136"/>
    </source>
</evidence>
<keyword evidence="5 7" id="KW-1133">Transmembrane helix</keyword>
<keyword evidence="2" id="KW-0813">Transport</keyword>
<accession>A0A6J6CVV7</accession>